<proteinExistence type="predicted"/>
<evidence type="ECO:0000313" key="3">
    <source>
        <dbReference type="Proteomes" id="UP001142462"/>
    </source>
</evidence>
<organism evidence="2 3">
    <name type="scientific">Microbacterium barkeri</name>
    <dbReference type="NCBI Taxonomy" id="33917"/>
    <lineage>
        <taxon>Bacteria</taxon>
        <taxon>Bacillati</taxon>
        <taxon>Actinomycetota</taxon>
        <taxon>Actinomycetes</taxon>
        <taxon>Micrococcales</taxon>
        <taxon>Microbacteriaceae</taxon>
        <taxon>Microbacterium</taxon>
    </lineage>
</organism>
<sequence>MDDAAARVRDLSARIFDALADERWTDAMGIAEEGIPELLSFAPAMIRIVADAVPSATLRRRPRWFALRQYVAHLLASPGKPPIFPGVDVETPEHVPAADRIPLLTGRAASLRTQGRFDEAAAVAQSAHDAAQALPDADARDLRVHLPVLLLQWGVTLAAAGNLLRAASLVQEAHTAAEETGNVRAAREACGELAWIHALLGAGAEADLWLARAERLAARHPEIRLVRCGAELAAAYRASDRLDFAGCLEALDEDGASFEELWLLASALRAIVSARARSLDPLVALSGLEVDVESSRARFARGGLNAQSLAVARGTLRTYQGLHEAALLALAAVPDRPRSGEGLMRTRRAVAMLGLGDSAGALREASRERANPAPRVRAEAFVVRAAALLRIGDEEGARADVRTARTIVDANGLPASLAVVSAPDLASLARVTEAPLAFDDSLMHERVRTPAAAYRYERLTTRQLVLLRAVARHERLADAAAEVGVSLNTAKSHVRAAYRRLGVSDRPSALAEGHRRGLL</sequence>
<dbReference type="GO" id="GO:0003677">
    <property type="term" value="F:DNA binding"/>
    <property type="evidence" value="ECO:0007669"/>
    <property type="project" value="InterPro"/>
</dbReference>
<evidence type="ECO:0000313" key="2">
    <source>
        <dbReference type="EMBL" id="GLJ62517.1"/>
    </source>
</evidence>
<dbReference type="InterPro" id="IPR000792">
    <property type="entry name" value="Tscrpt_reg_LuxR_C"/>
</dbReference>
<dbReference type="SUPFAM" id="SSF48452">
    <property type="entry name" value="TPR-like"/>
    <property type="match status" value="1"/>
</dbReference>
<dbReference type="RefSeq" id="WP_271174212.1">
    <property type="nucleotide sequence ID" value="NZ_BSEJ01000014.1"/>
</dbReference>
<keyword evidence="3" id="KW-1185">Reference proteome</keyword>
<dbReference type="EMBL" id="BSEJ01000014">
    <property type="protein sequence ID" value="GLJ62517.1"/>
    <property type="molecule type" value="Genomic_DNA"/>
</dbReference>
<gene>
    <name evidence="2" type="ORF">GCM10017576_26480</name>
</gene>
<comment type="caution">
    <text evidence="2">The sequence shown here is derived from an EMBL/GenBank/DDBJ whole genome shotgun (WGS) entry which is preliminary data.</text>
</comment>
<dbReference type="InterPro" id="IPR036388">
    <property type="entry name" value="WH-like_DNA-bd_sf"/>
</dbReference>
<dbReference type="SMART" id="SM00421">
    <property type="entry name" value="HTH_LUXR"/>
    <property type="match status" value="1"/>
</dbReference>
<reference evidence="2" key="1">
    <citation type="journal article" date="2014" name="Int. J. Syst. Evol. Microbiol.">
        <title>Complete genome sequence of Corynebacterium casei LMG S-19264T (=DSM 44701T), isolated from a smear-ripened cheese.</title>
        <authorList>
            <consortium name="US DOE Joint Genome Institute (JGI-PGF)"/>
            <person name="Walter F."/>
            <person name="Albersmeier A."/>
            <person name="Kalinowski J."/>
            <person name="Ruckert C."/>
        </authorList>
    </citation>
    <scope>NUCLEOTIDE SEQUENCE</scope>
    <source>
        <strain evidence="2">VKM Ac-1020</strain>
    </source>
</reference>
<dbReference type="Gene3D" id="1.10.10.10">
    <property type="entry name" value="Winged helix-like DNA-binding domain superfamily/Winged helix DNA-binding domain"/>
    <property type="match status" value="1"/>
</dbReference>
<name>A0A9W6LXK3_9MICO</name>
<feature type="domain" description="HTH luxR-type" evidence="1">
    <location>
        <begin position="456"/>
        <end position="513"/>
    </location>
</feature>
<dbReference type="GO" id="GO:0006355">
    <property type="term" value="P:regulation of DNA-templated transcription"/>
    <property type="evidence" value="ECO:0007669"/>
    <property type="project" value="InterPro"/>
</dbReference>
<evidence type="ECO:0000259" key="1">
    <source>
        <dbReference type="SMART" id="SM00421"/>
    </source>
</evidence>
<dbReference type="SUPFAM" id="SSF46894">
    <property type="entry name" value="C-terminal effector domain of the bipartite response regulators"/>
    <property type="match status" value="1"/>
</dbReference>
<dbReference type="InterPro" id="IPR016032">
    <property type="entry name" value="Sig_transdc_resp-reg_C-effctor"/>
</dbReference>
<dbReference type="Proteomes" id="UP001142462">
    <property type="component" value="Unassembled WGS sequence"/>
</dbReference>
<accession>A0A9W6LXK3</accession>
<dbReference type="InterPro" id="IPR011990">
    <property type="entry name" value="TPR-like_helical_dom_sf"/>
</dbReference>
<dbReference type="AlphaFoldDB" id="A0A9W6LXK3"/>
<protein>
    <recommendedName>
        <fullName evidence="1">HTH luxR-type domain-containing protein</fullName>
    </recommendedName>
</protein>
<reference evidence="2" key="2">
    <citation type="submission" date="2023-01" db="EMBL/GenBank/DDBJ databases">
        <authorList>
            <person name="Sun Q."/>
            <person name="Evtushenko L."/>
        </authorList>
    </citation>
    <scope>NUCLEOTIDE SEQUENCE</scope>
    <source>
        <strain evidence="2">VKM Ac-1020</strain>
    </source>
</reference>